<dbReference type="EMBL" id="JAAKGT010000003">
    <property type="protein sequence ID" value="NGM49607.1"/>
    <property type="molecule type" value="Genomic_DNA"/>
</dbReference>
<sequence length="124" mass="13953">MAKLQERLNAFTQAAIERPSALAGRRVRARLRSMNKPVRHPDRHFIPPALAERFRPAVENGRFESVGEAVVVAAQAFADRLEFETADDVEAIRRSIAASIAEEDYEDADAVFARLRQRYGEGED</sequence>
<proteinExistence type="predicted"/>
<dbReference type="RefSeq" id="WP_165257690.1">
    <property type="nucleotide sequence ID" value="NZ_JAAKGT010000003.1"/>
</dbReference>
<reference evidence="1" key="1">
    <citation type="submission" date="2020-02" db="EMBL/GenBank/DDBJ databases">
        <authorList>
            <person name="Gao J."/>
            <person name="Sun J."/>
        </authorList>
    </citation>
    <scope>NUCLEOTIDE SEQUENCE</scope>
    <source>
        <strain evidence="1">602-2</strain>
    </source>
</reference>
<name>A0A6G4QVX3_9CAUL</name>
<protein>
    <submittedName>
        <fullName evidence="1">Uncharacterized protein</fullName>
    </submittedName>
</protein>
<gene>
    <name evidence="1" type="ORF">G5B46_08315</name>
</gene>
<evidence type="ECO:0000313" key="1">
    <source>
        <dbReference type="EMBL" id="NGM49607.1"/>
    </source>
</evidence>
<organism evidence="1">
    <name type="scientific">Caulobacter sp. 602-2</name>
    <dbReference type="NCBI Taxonomy" id="2710887"/>
    <lineage>
        <taxon>Bacteria</taxon>
        <taxon>Pseudomonadati</taxon>
        <taxon>Pseudomonadota</taxon>
        <taxon>Alphaproteobacteria</taxon>
        <taxon>Caulobacterales</taxon>
        <taxon>Caulobacteraceae</taxon>
        <taxon>Caulobacter</taxon>
    </lineage>
</organism>
<accession>A0A6G4QVX3</accession>
<comment type="caution">
    <text evidence="1">The sequence shown here is derived from an EMBL/GenBank/DDBJ whole genome shotgun (WGS) entry which is preliminary data.</text>
</comment>
<dbReference type="AlphaFoldDB" id="A0A6G4QVX3"/>